<dbReference type="GO" id="GO:0006412">
    <property type="term" value="P:translation"/>
    <property type="evidence" value="ECO:0007669"/>
    <property type="project" value="UniProtKB-KW"/>
</dbReference>
<evidence type="ECO:0000256" key="2">
    <source>
        <dbReference type="ARBA" id="ARBA00022917"/>
    </source>
</evidence>
<dbReference type="InterPro" id="IPR002661">
    <property type="entry name" value="Ribosome_recyc_fac"/>
</dbReference>
<reference evidence="4" key="1">
    <citation type="journal article" date="2014" name="Front. Microbiol.">
        <title>High frequency of phylogenetically diverse reductive dehalogenase-homologous genes in deep subseafloor sedimentary metagenomes.</title>
        <authorList>
            <person name="Kawai M."/>
            <person name="Futagami T."/>
            <person name="Toyoda A."/>
            <person name="Takaki Y."/>
            <person name="Nishi S."/>
            <person name="Hori S."/>
            <person name="Arai W."/>
            <person name="Tsubouchi T."/>
            <person name="Morono Y."/>
            <person name="Uchiyama I."/>
            <person name="Ito T."/>
            <person name="Fujiyama A."/>
            <person name="Inagaki F."/>
            <person name="Takami H."/>
        </authorList>
    </citation>
    <scope>NUCLEOTIDE SEQUENCE</scope>
    <source>
        <strain evidence="4">Expedition CK06-06</strain>
    </source>
</reference>
<proteinExistence type="inferred from homology"/>
<dbReference type="PANTHER" id="PTHR20982:SF3">
    <property type="entry name" value="MITOCHONDRIAL RIBOSOME RECYCLING FACTOR PSEUDO 1"/>
    <property type="match status" value="1"/>
</dbReference>
<gene>
    <name evidence="4" type="ORF">S03H2_46018</name>
</gene>
<comment type="similarity">
    <text evidence="1">Belongs to the RRF family.</text>
</comment>
<dbReference type="GO" id="GO:0043023">
    <property type="term" value="F:ribosomal large subunit binding"/>
    <property type="evidence" value="ECO:0007669"/>
    <property type="project" value="TreeGrafter"/>
</dbReference>
<dbReference type="SUPFAM" id="SSF55194">
    <property type="entry name" value="Ribosome recycling factor, RRF"/>
    <property type="match status" value="1"/>
</dbReference>
<dbReference type="Gene3D" id="1.10.132.20">
    <property type="entry name" value="Ribosome-recycling factor"/>
    <property type="match status" value="1"/>
</dbReference>
<dbReference type="EMBL" id="BARU01028863">
    <property type="protein sequence ID" value="GAH75097.1"/>
    <property type="molecule type" value="Genomic_DNA"/>
</dbReference>
<dbReference type="Pfam" id="PF01765">
    <property type="entry name" value="RRF"/>
    <property type="match status" value="1"/>
</dbReference>
<keyword evidence="2" id="KW-0648">Protein biosynthesis</keyword>
<feature type="domain" description="Ribosome recycling factor" evidence="3">
    <location>
        <begin position="2"/>
        <end position="90"/>
    </location>
</feature>
<dbReference type="InterPro" id="IPR023584">
    <property type="entry name" value="Ribosome_recyc_fac_dom"/>
</dbReference>
<comment type="caution">
    <text evidence="4">The sequence shown here is derived from an EMBL/GenBank/DDBJ whole genome shotgun (WGS) entry which is preliminary data.</text>
</comment>
<protein>
    <recommendedName>
        <fullName evidence="3">Ribosome recycling factor domain-containing protein</fullName>
    </recommendedName>
</protein>
<sequence length="92" mass="11171">MDKDLIRLSLPTLSEEYRKNLLRIFSEKMEEARKTIRHWRGTAWDEIQEKTKTGEIREDDKFRAKDELQDLIDEYNQKIEEIGERKKKEISS</sequence>
<organism evidence="4">
    <name type="scientific">marine sediment metagenome</name>
    <dbReference type="NCBI Taxonomy" id="412755"/>
    <lineage>
        <taxon>unclassified sequences</taxon>
        <taxon>metagenomes</taxon>
        <taxon>ecological metagenomes</taxon>
    </lineage>
</organism>
<dbReference type="AlphaFoldDB" id="X1I068"/>
<accession>X1I068</accession>
<evidence type="ECO:0000259" key="3">
    <source>
        <dbReference type="Pfam" id="PF01765"/>
    </source>
</evidence>
<evidence type="ECO:0000256" key="1">
    <source>
        <dbReference type="ARBA" id="ARBA00005912"/>
    </source>
</evidence>
<evidence type="ECO:0000313" key="4">
    <source>
        <dbReference type="EMBL" id="GAH75097.1"/>
    </source>
</evidence>
<name>X1I068_9ZZZZ</name>
<dbReference type="InterPro" id="IPR036191">
    <property type="entry name" value="RRF_sf"/>
</dbReference>
<dbReference type="PANTHER" id="PTHR20982">
    <property type="entry name" value="RIBOSOME RECYCLING FACTOR"/>
    <property type="match status" value="1"/>
</dbReference>